<dbReference type="OrthoDB" id="3936150at2759"/>
<evidence type="ECO:0000256" key="5">
    <source>
        <dbReference type="SAM" id="Phobius"/>
    </source>
</evidence>
<protein>
    <recommendedName>
        <fullName evidence="6">Major facilitator superfamily (MFS) profile domain-containing protein</fullName>
    </recommendedName>
</protein>
<keyword evidence="8" id="KW-1185">Reference proteome</keyword>
<proteinExistence type="predicted"/>
<evidence type="ECO:0000256" key="1">
    <source>
        <dbReference type="ARBA" id="ARBA00004141"/>
    </source>
</evidence>
<feature type="transmembrane region" description="Helical" evidence="5">
    <location>
        <begin position="381"/>
        <end position="404"/>
    </location>
</feature>
<evidence type="ECO:0000313" key="8">
    <source>
        <dbReference type="Proteomes" id="UP000327013"/>
    </source>
</evidence>
<dbReference type="InterPro" id="IPR011701">
    <property type="entry name" value="MFS"/>
</dbReference>
<name>A0A5N6L1W2_9ROSI</name>
<reference evidence="7 8" key="1">
    <citation type="submission" date="2019-06" db="EMBL/GenBank/DDBJ databases">
        <title>A chromosomal-level reference genome of Carpinus fangiana (Coryloideae, Betulaceae).</title>
        <authorList>
            <person name="Yang X."/>
            <person name="Wang Z."/>
            <person name="Zhang L."/>
            <person name="Hao G."/>
            <person name="Liu J."/>
            <person name="Yang Y."/>
        </authorList>
    </citation>
    <scope>NUCLEOTIDE SEQUENCE [LARGE SCALE GENOMIC DNA]</scope>
    <source>
        <strain evidence="7">Cfa_2016G</strain>
        <tissue evidence="7">Leaf</tissue>
    </source>
</reference>
<feature type="domain" description="Major facilitator superfamily (MFS) profile" evidence="6">
    <location>
        <begin position="35"/>
        <end position="442"/>
    </location>
</feature>
<dbReference type="PANTHER" id="PTHR23502">
    <property type="entry name" value="MAJOR FACILITATOR SUPERFAMILY"/>
    <property type="match status" value="1"/>
</dbReference>
<feature type="transmembrane region" description="Helical" evidence="5">
    <location>
        <begin position="348"/>
        <end position="369"/>
    </location>
</feature>
<keyword evidence="4 5" id="KW-0472">Membrane</keyword>
<dbReference type="Gene3D" id="1.20.1250.20">
    <property type="entry name" value="MFS general substrate transporter like domains"/>
    <property type="match status" value="1"/>
</dbReference>
<feature type="transmembrane region" description="Helical" evidence="5">
    <location>
        <begin position="127"/>
        <end position="147"/>
    </location>
</feature>
<dbReference type="Pfam" id="PF07690">
    <property type="entry name" value="MFS_1"/>
    <property type="match status" value="1"/>
</dbReference>
<dbReference type="GO" id="GO:0005886">
    <property type="term" value="C:plasma membrane"/>
    <property type="evidence" value="ECO:0007669"/>
    <property type="project" value="TreeGrafter"/>
</dbReference>
<feature type="transmembrane region" description="Helical" evidence="5">
    <location>
        <begin position="305"/>
        <end position="328"/>
    </location>
</feature>
<dbReference type="PROSITE" id="PS50850">
    <property type="entry name" value="MFS"/>
    <property type="match status" value="1"/>
</dbReference>
<dbReference type="SUPFAM" id="SSF103473">
    <property type="entry name" value="MFS general substrate transporter"/>
    <property type="match status" value="1"/>
</dbReference>
<comment type="caution">
    <text evidence="7">The sequence shown here is derived from an EMBL/GenBank/DDBJ whole genome shotgun (WGS) entry which is preliminary data.</text>
</comment>
<dbReference type="CDD" id="cd17323">
    <property type="entry name" value="MFS_Tpo1_MDR_like"/>
    <property type="match status" value="1"/>
</dbReference>
<dbReference type="PANTHER" id="PTHR23502:SF47">
    <property type="entry name" value="MAJOR FACILITATOR SUPERFAMILY (MFS) PROFILE DOMAIN-CONTAINING PROTEIN-RELATED"/>
    <property type="match status" value="1"/>
</dbReference>
<dbReference type="GO" id="GO:0022857">
    <property type="term" value="F:transmembrane transporter activity"/>
    <property type="evidence" value="ECO:0007669"/>
    <property type="project" value="InterPro"/>
</dbReference>
<comment type="subcellular location">
    <subcellularLocation>
        <location evidence="1">Membrane</location>
        <topology evidence="1">Multi-pass membrane protein</topology>
    </subcellularLocation>
</comment>
<evidence type="ECO:0000259" key="6">
    <source>
        <dbReference type="PROSITE" id="PS50850"/>
    </source>
</evidence>
<evidence type="ECO:0000256" key="4">
    <source>
        <dbReference type="ARBA" id="ARBA00023136"/>
    </source>
</evidence>
<evidence type="ECO:0000256" key="2">
    <source>
        <dbReference type="ARBA" id="ARBA00022692"/>
    </source>
</evidence>
<keyword evidence="2 5" id="KW-0812">Transmembrane</keyword>
<feature type="transmembrane region" description="Helical" evidence="5">
    <location>
        <begin position="416"/>
        <end position="438"/>
    </location>
</feature>
<dbReference type="AlphaFoldDB" id="A0A5N6L1W2"/>
<feature type="transmembrane region" description="Helical" evidence="5">
    <location>
        <begin position="267"/>
        <end position="293"/>
    </location>
</feature>
<accession>A0A5N6L1W2</accession>
<feature type="transmembrane region" description="Helical" evidence="5">
    <location>
        <begin position="72"/>
        <end position="90"/>
    </location>
</feature>
<organism evidence="7 8">
    <name type="scientific">Carpinus fangiana</name>
    <dbReference type="NCBI Taxonomy" id="176857"/>
    <lineage>
        <taxon>Eukaryota</taxon>
        <taxon>Viridiplantae</taxon>
        <taxon>Streptophyta</taxon>
        <taxon>Embryophyta</taxon>
        <taxon>Tracheophyta</taxon>
        <taxon>Spermatophyta</taxon>
        <taxon>Magnoliopsida</taxon>
        <taxon>eudicotyledons</taxon>
        <taxon>Gunneridae</taxon>
        <taxon>Pentapetalae</taxon>
        <taxon>rosids</taxon>
        <taxon>fabids</taxon>
        <taxon>Fagales</taxon>
        <taxon>Betulaceae</taxon>
        <taxon>Carpinus</taxon>
    </lineage>
</organism>
<dbReference type="InterPro" id="IPR020846">
    <property type="entry name" value="MFS_dom"/>
</dbReference>
<feature type="transmembrane region" description="Helical" evidence="5">
    <location>
        <begin position="159"/>
        <end position="183"/>
    </location>
</feature>
<dbReference type="Proteomes" id="UP000327013">
    <property type="component" value="Unassembled WGS sequence"/>
</dbReference>
<evidence type="ECO:0000313" key="7">
    <source>
        <dbReference type="EMBL" id="KAB8542139.1"/>
    </source>
</evidence>
<sequence length="591" mass="64540">MTARNMNWRKQFLEYPMPSRLREQSISLSPWTMLMASSTQHVGMLVGWGSSIDSGALTQASEAFKVSDVTETFAGTGIFLIAFGFGSLLSGPFSETVGRNPVYIVSLALFMIFTMASGLAPNIGAQCVFRFFAGFFGCTPLTTFGGSVSDMWNQLEKTYVFPVCACLSFLGPFLAPLVGAYIGQSTLVSWRWVEWTTLIFAALVTGAIALFVPETYPPVLAGWKAAHLRRITDDARYRSEEEVNQKSFRDRLLISIYRPFRMFFCEIMVLLFTLYMSVVYIVLFTFLTGYTFIYGDIYGFSQGQVGLCFIGMNVGFLIALAACYPIYLSFKRQVDLAGGKPLPAEERLCYWSCLVASVAFGFSVQGIFISSYQYLIDSFEGFAASALVAMTFMRYVAAGGMVVVSTPMYKNLGVHWTLTILGCISLLMVPIPYAFYFLGGKKERKESNSKEAVSCGKGDLPAPAPQLSAVPTWPDHSYIHAKTCQDCAVSSGRKVVGPALLARPGLVVCASVLLEDLLVIAVELLAAELADALLLGFLDGRTVGVDGHARASGLGFFVLAVDTIFLGDGHDGRVTGFVKMEGVDRYGQKLA</sequence>
<feature type="transmembrane region" description="Helical" evidence="5">
    <location>
        <begin position="102"/>
        <end position="120"/>
    </location>
</feature>
<gene>
    <name evidence="7" type="ORF">FH972_025602</name>
</gene>
<evidence type="ECO:0000256" key="3">
    <source>
        <dbReference type="ARBA" id="ARBA00022989"/>
    </source>
</evidence>
<keyword evidence="3 5" id="KW-1133">Transmembrane helix</keyword>
<dbReference type="InterPro" id="IPR036259">
    <property type="entry name" value="MFS_trans_sf"/>
</dbReference>
<feature type="transmembrane region" description="Helical" evidence="5">
    <location>
        <begin position="195"/>
        <end position="213"/>
    </location>
</feature>
<dbReference type="EMBL" id="VIBQ01000059">
    <property type="protein sequence ID" value="KAB8542139.1"/>
    <property type="molecule type" value="Genomic_DNA"/>
</dbReference>